<keyword evidence="3" id="KW-1185">Reference proteome</keyword>
<evidence type="ECO:0000313" key="2">
    <source>
        <dbReference type="EMBL" id="MCU4752835.1"/>
    </source>
</evidence>
<dbReference type="SUPFAM" id="SSF52402">
    <property type="entry name" value="Adenine nucleotide alpha hydrolases-like"/>
    <property type="match status" value="1"/>
</dbReference>
<protein>
    <submittedName>
        <fullName evidence="2">Universal stress protein</fullName>
    </submittedName>
</protein>
<feature type="domain" description="UspA" evidence="1">
    <location>
        <begin position="2"/>
        <end position="130"/>
    </location>
</feature>
<name>A0AAP2ZA62_9EURY</name>
<evidence type="ECO:0000259" key="1">
    <source>
        <dbReference type="Pfam" id="PF00582"/>
    </source>
</evidence>
<dbReference type="Proteomes" id="UP001321047">
    <property type="component" value="Unassembled WGS sequence"/>
</dbReference>
<proteinExistence type="predicted"/>
<organism evidence="2 3">
    <name type="scientific">Natronosalvus hydrolyticus</name>
    <dbReference type="NCBI Taxonomy" id="2979988"/>
    <lineage>
        <taxon>Archaea</taxon>
        <taxon>Methanobacteriati</taxon>
        <taxon>Methanobacteriota</taxon>
        <taxon>Stenosarchaea group</taxon>
        <taxon>Halobacteria</taxon>
        <taxon>Halobacteriales</taxon>
        <taxon>Natrialbaceae</taxon>
        <taxon>Natronosalvus</taxon>
    </lineage>
</organism>
<dbReference type="RefSeq" id="WP_342809163.1">
    <property type="nucleotide sequence ID" value="NZ_JAOPJZ010000010.1"/>
</dbReference>
<reference evidence="2 3" key="1">
    <citation type="submission" date="2022-09" db="EMBL/GenBank/DDBJ databases">
        <title>Enrichment on poylsaccharides allowed isolation of novel metabolic and taxonomic groups of Haloarchaea.</title>
        <authorList>
            <person name="Sorokin D.Y."/>
            <person name="Elcheninov A.G."/>
            <person name="Khizhniak T.V."/>
            <person name="Kolganova T.V."/>
            <person name="Kublanov I.V."/>
        </authorList>
    </citation>
    <scope>NUCLEOTIDE SEQUENCE [LARGE SCALE GENOMIC DNA]</scope>
    <source>
        <strain evidence="2 3">AArc-curdl1</strain>
    </source>
</reference>
<dbReference type="InterPro" id="IPR014729">
    <property type="entry name" value="Rossmann-like_a/b/a_fold"/>
</dbReference>
<dbReference type="Gene3D" id="3.40.50.620">
    <property type="entry name" value="HUPs"/>
    <property type="match status" value="1"/>
</dbReference>
<dbReference type="CDD" id="cd00293">
    <property type="entry name" value="USP-like"/>
    <property type="match status" value="1"/>
</dbReference>
<gene>
    <name evidence="2" type="ORF">OB919_12755</name>
</gene>
<dbReference type="Pfam" id="PF00582">
    <property type="entry name" value="Usp"/>
    <property type="match status" value="1"/>
</dbReference>
<sequence length="130" mass="14392">MNILVPFDIQPVSERAVRATLELFGDREDVHVVATHISDAKADPARIAANEIESLGDNYEASVEAEVRLIEGDPSSKAVIRKAITDIVESEEIDLVILGYESKSLFDRVLESDTTERLLQNHEIPVLLVP</sequence>
<accession>A0AAP2ZA62</accession>
<dbReference type="AlphaFoldDB" id="A0AAP2ZA62"/>
<dbReference type="InterPro" id="IPR006016">
    <property type="entry name" value="UspA"/>
</dbReference>
<comment type="caution">
    <text evidence="2">The sequence shown here is derived from an EMBL/GenBank/DDBJ whole genome shotgun (WGS) entry which is preliminary data.</text>
</comment>
<evidence type="ECO:0000313" key="3">
    <source>
        <dbReference type="Proteomes" id="UP001321047"/>
    </source>
</evidence>
<dbReference type="EMBL" id="JAOPJZ010000010">
    <property type="protein sequence ID" value="MCU4752835.1"/>
    <property type="molecule type" value="Genomic_DNA"/>
</dbReference>